<evidence type="ECO:0000256" key="4">
    <source>
        <dbReference type="ARBA" id="ARBA00022884"/>
    </source>
</evidence>
<dbReference type="Gene3D" id="3.40.50.150">
    <property type="entry name" value="Vaccinia Virus protein VP39"/>
    <property type="match status" value="1"/>
</dbReference>
<evidence type="ECO:0000256" key="1">
    <source>
        <dbReference type="ARBA" id="ARBA00022603"/>
    </source>
</evidence>
<keyword evidence="1 5" id="KW-0489">Methyltransferase</keyword>
<feature type="binding site" evidence="5">
    <location>
        <position position="308"/>
    </location>
    <ligand>
        <name>S-adenosyl-L-methionine</name>
        <dbReference type="ChEBI" id="CHEBI:59789"/>
    </ligand>
</feature>
<dbReference type="PRINTS" id="PR02008">
    <property type="entry name" value="RCMTFAMILY"/>
</dbReference>
<dbReference type="PANTHER" id="PTHR22807">
    <property type="entry name" value="NOP2 YEAST -RELATED NOL1/NOP2/FMU SUN DOMAIN-CONTAINING"/>
    <property type="match status" value="1"/>
</dbReference>
<dbReference type="Pfam" id="PF22458">
    <property type="entry name" value="RsmF-B_ferredox"/>
    <property type="match status" value="1"/>
</dbReference>
<evidence type="ECO:0000256" key="2">
    <source>
        <dbReference type="ARBA" id="ARBA00022679"/>
    </source>
</evidence>
<organism evidence="7 8">
    <name type="scientific">Bradyrhizobium erythrophlei</name>
    <dbReference type="NCBI Taxonomy" id="1437360"/>
    <lineage>
        <taxon>Bacteria</taxon>
        <taxon>Pseudomonadati</taxon>
        <taxon>Pseudomonadota</taxon>
        <taxon>Alphaproteobacteria</taxon>
        <taxon>Hyphomicrobiales</taxon>
        <taxon>Nitrobacteraceae</taxon>
        <taxon>Bradyrhizobium</taxon>
    </lineage>
</organism>
<evidence type="ECO:0000313" key="7">
    <source>
        <dbReference type="EMBL" id="SHH12495.1"/>
    </source>
</evidence>
<dbReference type="GO" id="GO:0003723">
    <property type="term" value="F:RNA binding"/>
    <property type="evidence" value="ECO:0007669"/>
    <property type="project" value="UniProtKB-UniRule"/>
</dbReference>
<evidence type="ECO:0000256" key="5">
    <source>
        <dbReference type="PROSITE-ProRule" id="PRU01023"/>
    </source>
</evidence>
<dbReference type="InterPro" id="IPR023267">
    <property type="entry name" value="RCMT"/>
</dbReference>
<evidence type="ECO:0000259" key="6">
    <source>
        <dbReference type="PROSITE" id="PS51686"/>
    </source>
</evidence>
<dbReference type="InterPro" id="IPR054728">
    <property type="entry name" value="RsmB-like_ferredoxin"/>
</dbReference>
<dbReference type="InterPro" id="IPR001678">
    <property type="entry name" value="MeTrfase_RsmB-F_NOP2_dom"/>
</dbReference>
<dbReference type="Pfam" id="PF01189">
    <property type="entry name" value="Methyltr_RsmB-F"/>
    <property type="match status" value="1"/>
</dbReference>
<keyword evidence="2 5" id="KW-0808">Transferase</keyword>
<evidence type="ECO:0000313" key="8">
    <source>
        <dbReference type="Proteomes" id="UP000190675"/>
    </source>
</evidence>
<dbReference type="OrthoDB" id="9810297at2"/>
<proteinExistence type="inferred from homology"/>
<reference evidence="7 8" key="1">
    <citation type="submission" date="2016-11" db="EMBL/GenBank/DDBJ databases">
        <authorList>
            <person name="Jaros S."/>
            <person name="Januszkiewicz K."/>
            <person name="Wedrychowicz H."/>
        </authorList>
    </citation>
    <scope>NUCLEOTIDE SEQUENCE [LARGE SCALE GENOMIC DNA]</scope>
    <source>
        <strain evidence="7 8">GAS242</strain>
    </source>
</reference>
<accession>A0A1M5QE98</accession>
<gene>
    <name evidence="7" type="ORF">SAMN05444169_5882</name>
</gene>
<dbReference type="CDD" id="cd02440">
    <property type="entry name" value="AdoMet_MTases"/>
    <property type="match status" value="1"/>
</dbReference>
<sequence length="434" mass="46563">MTPAARLSAAIELIDTIDKERVPAAKALKEWGTAHRFAGSGDRAAISGLIWDVLRRRASSAWLMDSDTPRARLLGMLKLERGMDADGIAALCDGGRFAPEPLSDAERAALTSRSLADAPAPTAGDYPEWLDGYLEQVFGDDRVAEAVAMASRAPLDLRVNTLKAKREKLLHSLAHLGVTPTPWSPIGLRIELGADARNPGIHAEEDFIKGAVEVQDEGSQLAALLSGAKPGEQVIDLCAGAGGKTLALAAMMGGKGRLIATDHDKRQLAPIYERLSRAGVHNADIRTPKGEGDTLADIRASADLVLIDAPCTGTGTWRRNPDAKWRMRPGALEVRLKDQATVLDRAAALTKPGGRIAYITCSVLPPENGEQIRSFVARHPEFAVVPPEQTVTALWDRAEEFSAATLQSAEGLLMTPRRTGTDGFFVSILRRQVS</sequence>
<protein>
    <submittedName>
        <fullName evidence="7">16S rRNA (Cytosine967-C5)-methyltransferase</fullName>
    </submittedName>
</protein>
<feature type="domain" description="SAM-dependent MTase RsmB/NOP-type" evidence="6">
    <location>
        <begin position="145"/>
        <end position="432"/>
    </location>
</feature>
<dbReference type="Proteomes" id="UP000190675">
    <property type="component" value="Chromosome I"/>
</dbReference>
<dbReference type="PANTHER" id="PTHR22807:SF53">
    <property type="entry name" value="RIBOSOMAL RNA SMALL SUBUNIT METHYLTRANSFERASE B-RELATED"/>
    <property type="match status" value="1"/>
</dbReference>
<dbReference type="PROSITE" id="PS51686">
    <property type="entry name" value="SAM_MT_RSMB_NOP"/>
    <property type="match status" value="1"/>
</dbReference>
<feature type="binding site" evidence="5">
    <location>
        <position position="262"/>
    </location>
    <ligand>
        <name>S-adenosyl-L-methionine</name>
        <dbReference type="ChEBI" id="CHEBI:59789"/>
    </ligand>
</feature>
<dbReference type="GO" id="GO:0001510">
    <property type="term" value="P:RNA methylation"/>
    <property type="evidence" value="ECO:0007669"/>
    <property type="project" value="InterPro"/>
</dbReference>
<dbReference type="AlphaFoldDB" id="A0A1M5QE98"/>
<dbReference type="FunFam" id="3.40.50.150:FF:000537">
    <property type="entry name" value="tRNA/rRNA cytosine-C5-methylase RsmB"/>
    <property type="match status" value="1"/>
</dbReference>
<dbReference type="InterPro" id="IPR029063">
    <property type="entry name" value="SAM-dependent_MTases_sf"/>
</dbReference>
<keyword evidence="3 5" id="KW-0949">S-adenosyl-L-methionine</keyword>
<keyword evidence="4 5" id="KW-0694">RNA-binding</keyword>
<comment type="caution">
    <text evidence="5">Lacks conserved residue(s) required for the propagation of feature annotation.</text>
</comment>
<dbReference type="InterPro" id="IPR049560">
    <property type="entry name" value="MeTrfase_RsmB-F_NOP2_cat"/>
</dbReference>
<dbReference type="RefSeq" id="WP_079568941.1">
    <property type="nucleotide sequence ID" value="NZ_LT670818.1"/>
</dbReference>
<feature type="active site" description="Nucleophile" evidence="5">
    <location>
        <position position="361"/>
    </location>
</feature>
<name>A0A1M5QE98_9BRAD</name>
<dbReference type="EMBL" id="LT670818">
    <property type="protein sequence ID" value="SHH12495.1"/>
    <property type="molecule type" value="Genomic_DNA"/>
</dbReference>
<dbReference type="SUPFAM" id="SSF53335">
    <property type="entry name" value="S-adenosyl-L-methionine-dependent methyltransferases"/>
    <property type="match status" value="1"/>
</dbReference>
<evidence type="ECO:0000256" key="3">
    <source>
        <dbReference type="ARBA" id="ARBA00022691"/>
    </source>
</evidence>
<comment type="similarity">
    <text evidence="5">Belongs to the class I-like SAM-binding methyltransferase superfamily. RsmB/NOP family.</text>
</comment>
<dbReference type="GO" id="GO:0008173">
    <property type="term" value="F:RNA methyltransferase activity"/>
    <property type="evidence" value="ECO:0007669"/>
    <property type="project" value="InterPro"/>
</dbReference>